<evidence type="ECO:0000259" key="6">
    <source>
        <dbReference type="Pfam" id="PF07980"/>
    </source>
</evidence>
<evidence type="ECO:0000256" key="5">
    <source>
        <dbReference type="ARBA" id="ARBA00023237"/>
    </source>
</evidence>
<evidence type="ECO:0000256" key="2">
    <source>
        <dbReference type="ARBA" id="ARBA00006275"/>
    </source>
</evidence>
<dbReference type="Gene3D" id="1.25.40.390">
    <property type="match status" value="1"/>
</dbReference>
<organism evidence="8 9">
    <name type="scientific">Pedobacter nyackensis</name>
    <dbReference type="NCBI Taxonomy" id="475255"/>
    <lineage>
        <taxon>Bacteria</taxon>
        <taxon>Pseudomonadati</taxon>
        <taxon>Bacteroidota</taxon>
        <taxon>Sphingobacteriia</taxon>
        <taxon>Sphingobacteriales</taxon>
        <taxon>Sphingobacteriaceae</taxon>
        <taxon>Pedobacter</taxon>
    </lineage>
</organism>
<name>A0A1W2ENE2_9SPHI</name>
<feature type="domain" description="SusD-like N-terminal" evidence="7">
    <location>
        <begin position="28"/>
        <end position="225"/>
    </location>
</feature>
<protein>
    <submittedName>
        <fullName evidence="8">Starch-binding associating with outer membrane</fullName>
    </submittedName>
</protein>
<comment type="similarity">
    <text evidence="2">Belongs to the SusD family.</text>
</comment>
<evidence type="ECO:0000256" key="1">
    <source>
        <dbReference type="ARBA" id="ARBA00004442"/>
    </source>
</evidence>
<dbReference type="Pfam" id="PF14322">
    <property type="entry name" value="SusD-like_3"/>
    <property type="match status" value="1"/>
</dbReference>
<dbReference type="Pfam" id="PF07980">
    <property type="entry name" value="SusD_RagB"/>
    <property type="match status" value="1"/>
</dbReference>
<dbReference type="STRING" id="475255.SAMN04488101_11411"/>
<dbReference type="SUPFAM" id="SSF48452">
    <property type="entry name" value="TPR-like"/>
    <property type="match status" value="1"/>
</dbReference>
<dbReference type="InterPro" id="IPR012944">
    <property type="entry name" value="SusD_RagB_dom"/>
</dbReference>
<feature type="domain" description="RagB/SusD" evidence="6">
    <location>
        <begin position="328"/>
        <end position="625"/>
    </location>
</feature>
<sequence length="625" mass="70713">MITMNNIFKNILLGSIALCLLLSGPGCKYLDVAPDNLLTSDMLWETRANAEGYLNQVYGRIGIPADDYTMLGGSDETSCSIPGVNVRHMTSGNWNAQSNYWYYWGQNYAGIRQSIVFEQNIDKISDVVIGADLKKQYKAEALFLRGWFYWKLLRQYGPFVKITGQLSLNEDYNKYPRAPFNECVEHINDLLDRAAANLPATWSSSSNYGRANKASCLAVKSQLTLWAASPLWNGNPRFASLKNKDGVALAPSQYDVNKWRAAANAAKAVIDLTGYRLFTNLDEGDSQFDPYLSFRNLFLTNWNTEILFSTNMAGSWQWGHEVRCAPKPGGYDMQNATQNVVDAFYMRNGRTIDDPLSQYVETGFVQVDDPANWGKSKDGLNRGYVKGNANMYANREARFYVSIQYNGKPVLPALTQDDRNFFSSDVNKDGTGRAEFYYSGKSGVGVNNNGDITGYDVLKNVSPASNIRTSAVVYRPFIHLRLAEMYLNYAEALNEIEPNNPDVLKYVNLVRQRAGVPDLQVVYPAAVGNQNEMRKRLLQERQVELAFEGDRYFTLIRRLMMNDSKVQTIYRMNTITNDGNQGFAFTDFNKRTLLQTRVWNDKMYLFPIAQSDIDKNASLVQNPGW</sequence>
<keyword evidence="5" id="KW-0998">Cell outer membrane</keyword>
<evidence type="ECO:0000313" key="9">
    <source>
        <dbReference type="Proteomes" id="UP000192678"/>
    </source>
</evidence>
<evidence type="ECO:0000256" key="4">
    <source>
        <dbReference type="ARBA" id="ARBA00023136"/>
    </source>
</evidence>
<dbReference type="AlphaFoldDB" id="A0A1W2ENE2"/>
<dbReference type="InterPro" id="IPR033985">
    <property type="entry name" value="SusD-like_N"/>
</dbReference>
<evidence type="ECO:0000259" key="7">
    <source>
        <dbReference type="Pfam" id="PF14322"/>
    </source>
</evidence>
<dbReference type="GO" id="GO:0009279">
    <property type="term" value="C:cell outer membrane"/>
    <property type="evidence" value="ECO:0007669"/>
    <property type="project" value="UniProtKB-SubCell"/>
</dbReference>
<dbReference type="EMBL" id="FWYB01000014">
    <property type="protein sequence ID" value="SMD11204.1"/>
    <property type="molecule type" value="Genomic_DNA"/>
</dbReference>
<proteinExistence type="inferred from homology"/>
<accession>A0A1W2ENE2</accession>
<evidence type="ECO:0000256" key="3">
    <source>
        <dbReference type="ARBA" id="ARBA00022729"/>
    </source>
</evidence>
<comment type="subcellular location">
    <subcellularLocation>
        <location evidence="1">Cell outer membrane</location>
    </subcellularLocation>
</comment>
<keyword evidence="9" id="KW-1185">Reference proteome</keyword>
<gene>
    <name evidence="8" type="ORF">SAMN04488101_11411</name>
</gene>
<dbReference type="InterPro" id="IPR011990">
    <property type="entry name" value="TPR-like_helical_dom_sf"/>
</dbReference>
<evidence type="ECO:0000313" key="8">
    <source>
        <dbReference type="EMBL" id="SMD11204.1"/>
    </source>
</evidence>
<dbReference type="OrthoDB" id="608091at2"/>
<keyword evidence="4" id="KW-0472">Membrane</keyword>
<reference evidence="8 9" key="1">
    <citation type="submission" date="2017-04" db="EMBL/GenBank/DDBJ databases">
        <authorList>
            <person name="Afonso C.L."/>
            <person name="Miller P.J."/>
            <person name="Scott M.A."/>
            <person name="Spackman E."/>
            <person name="Goraichik I."/>
            <person name="Dimitrov K.M."/>
            <person name="Suarez D.L."/>
            <person name="Swayne D.E."/>
        </authorList>
    </citation>
    <scope>NUCLEOTIDE SEQUENCE [LARGE SCALE GENOMIC DNA]</scope>
    <source>
        <strain evidence="8 9">DSM 19625</strain>
    </source>
</reference>
<keyword evidence="3" id="KW-0732">Signal</keyword>
<dbReference type="Proteomes" id="UP000192678">
    <property type="component" value="Unassembled WGS sequence"/>
</dbReference>